<dbReference type="PANTHER" id="PTHR23146:SF0">
    <property type="entry name" value="RNA POLYMERASE-ASSOCIATED PROTEIN LEO1"/>
    <property type="match status" value="1"/>
</dbReference>
<feature type="region of interest" description="Disordered" evidence="1">
    <location>
        <begin position="442"/>
        <end position="482"/>
    </location>
</feature>
<organism evidence="2 3">
    <name type="scientific">Smittium culicis</name>
    <dbReference type="NCBI Taxonomy" id="133412"/>
    <lineage>
        <taxon>Eukaryota</taxon>
        <taxon>Fungi</taxon>
        <taxon>Fungi incertae sedis</taxon>
        <taxon>Zoopagomycota</taxon>
        <taxon>Kickxellomycotina</taxon>
        <taxon>Harpellomycetes</taxon>
        <taxon>Harpellales</taxon>
        <taxon>Legeriomycetaceae</taxon>
        <taxon>Smittium</taxon>
    </lineage>
</organism>
<dbReference type="InterPro" id="IPR007149">
    <property type="entry name" value="Leo1"/>
</dbReference>
<protein>
    <submittedName>
        <fullName evidence="2">Uncharacterized protein</fullName>
    </submittedName>
</protein>
<dbReference type="OrthoDB" id="20844at2759"/>
<feature type="compositionally biased region" description="Basic and acidic residues" evidence="1">
    <location>
        <begin position="442"/>
        <end position="460"/>
    </location>
</feature>
<dbReference type="EMBL" id="LSSM01000259">
    <property type="protein sequence ID" value="OMJ29528.1"/>
    <property type="molecule type" value="Genomic_DNA"/>
</dbReference>
<feature type="compositionally biased region" description="Basic and acidic residues" evidence="1">
    <location>
        <begin position="503"/>
        <end position="515"/>
    </location>
</feature>
<evidence type="ECO:0000313" key="2">
    <source>
        <dbReference type="EMBL" id="OMJ29528.1"/>
    </source>
</evidence>
<feature type="compositionally biased region" description="Polar residues" evidence="1">
    <location>
        <begin position="38"/>
        <end position="59"/>
    </location>
</feature>
<dbReference type="PANTHER" id="PTHR23146">
    <property type="entry name" value="LEO1 PROTEIN"/>
    <property type="match status" value="1"/>
</dbReference>
<dbReference type="Pfam" id="PF04004">
    <property type="entry name" value="Leo1"/>
    <property type="match status" value="1"/>
</dbReference>
<feature type="compositionally biased region" description="Basic and acidic residues" evidence="1">
    <location>
        <begin position="95"/>
        <end position="114"/>
    </location>
</feature>
<accession>A0A1R1YRK3</accession>
<proteinExistence type="predicted"/>
<evidence type="ECO:0000313" key="3">
    <source>
        <dbReference type="Proteomes" id="UP000187429"/>
    </source>
</evidence>
<dbReference type="GO" id="GO:0016593">
    <property type="term" value="C:Cdc73/Paf1 complex"/>
    <property type="evidence" value="ECO:0007669"/>
    <property type="project" value="InterPro"/>
</dbReference>
<sequence>MPQNKYDVTPPAIKQELLSDIEPAFNPTDDHENKLLPQFQTSGSLSPVPQKLSPNSGITEQFDHLFGDDDSSIDELIPKNSPLPNNKISSSNRNSDSELFPKDSNLDSLFHDNSDVDSAPSTKLTHDFSNSSPPHSPVTKSEFFSDDSRNSDDEVDEIVDREQLKVMEVSLALKPSSISCDKTIVAKLPTGLRIDPHVFDPSDWTDLFKKERDSFLKNFSNTGHSQQKIISEWKKHAKTCIQNTLRWSYKSTQDSPSPTPVPNSYFVKWSDDSLTLHISDNPPFIVEPTLLNSRSKNPNIKNLKIPRSKNSHQKDLEQFLAIHHQQEGLLLTQTRISENWIISPAQASLVKDLTSSHHAIGPIGGLYPSNSNTDPIDITTASHNSLLPGLSSDTFASKDSLNFNSKINKNIFNKKAAGTKIFVPDVDPEFAARELEKAEEAREKAFRRQENSRRKQEERVLAGLAPKRGDQSNYSDNEYNDDHYLSSEQRYNDNANNYSQRNLDSDQYRPNKQIREYSNPSKYSQKPSKYSNREPRNSYAGENSEDDDFVVDDDEDLEVGSFDEFDREDLEEEEQYRSSKHKSSVLNKHNRINSSPSNYNNNSRHSQSPSRLKSSPHLDSGSESKRFKSEKSHKSYSNSKPQLKRRLLLSSDDDDDDN</sequence>
<dbReference type="GO" id="GO:0032968">
    <property type="term" value="P:positive regulation of transcription elongation by RNA polymerase II"/>
    <property type="evidence" value="ECO:0007669"/>
    <property type="project" value="TreeGrafter"/>
</dbReference>
<feature type="compositionally biased region" description="Basic and acidic residues" evidence="1">
    <location>
        <begin position="620"/>
        <end position="633"/>
    </location>
</feature>
<feature type="region of interest" description="Disordered" evidence="1">
    <location>
        <begin position="494"/>
        <end position="658"/>
    </location>
</feature>
<feature type="compositionally biased region" description="Basic residues" evidence="1">
    <location>
        <begin position="578"/>
        <end position="591"/>
    </location>
</feature>
<feature type="compositionally biased region" description="Low complexity" evidence="1">
    <location>
        <begin position="593"/>
        <end position="606"/>
    </location>
</feature>
<evidence type="ECO:0000256" key="1">
    <source>
        <dbReference type="SAM" id="MobiDB-lite"/>
    </source>
</evidence>
<comment type="caution">
    <text evidence="2">The sequence shown here is derived from an EMBL/GenBank/DDBJ whole genome shotgun (WGS) entry which is preliminary data.</text>
</comment>
<name>A0A1R1YRK3_9FUNG</name>
<feature type="compositionally biased region" description="Polar residues" evidence="1">
    <location>
        <begin position="82"/>
        <end position="94"/>
    </location>
</feature>
<reference evidence="3" key="1">
    <citation type="submission" date="2017-01" db="EMBL/GenBank/DDBJ databases">
        <authorList>
            <person name="Wang Y."/>
            <person name="White M."/>
            <person name="Kvist S."/>
            <person name="Moncalvo J.-M."/>
        </authorList>
    </citation>
    <scope>NUCLEOTIDE SEQUENCE [LARGE SCALE GENOMIC DNA]</scope>
    <source>
        <strain evidence="3">ID-206-W2</strain>
    </source>
</reference>
<feature type="compositionally biased region" description="Polar residues" evidence="1">
    <location>
        <begin position="119"/>
        <end position="133"/>
    </location>
</feature>
<dbReference type="GO" id="GO:1990269">
    <property type="term" value="F:RNA polymerase II C-terminal domain phosphoserine binding"/>
    <property type="evidence" value="ECO:0007669"/>
    <property type="project" value="TreeGrafter"/>
</dbReference>
<feature type="region of interest" description="Disordered" evidence="1">
    <location>
        <begin position="23"/>
        <end position="154"/>
    </location>
</feature>
<dbReference type="Proteomes" id="UP000187429">
    <property type="component" value="Unassembled WGS sequence"/>
</dbReference>
<feature type="compositionally biased region" description="Acidic residues" evidence="1">
    <location>
        <begin position="543"/>
        <end position="574"/>
    </location>
</feature>
<dbReference type="GO" id="GO:0006368">
    <property type="term" value="P:transcription elongation by RNA polymerase II"/>
    <property type="evidence" value="ECO:0007669"/>
    <property type="project" value="InterPro"/>
</dbReference>
<feature type="compositionally biased region" description="Low complexity" evidence="1">
    <location>
        <begin position="517"/>
        <end position="530"/>
    </location>
</feature>
<keyword evidence="3" id="KW-1185">Reference proteome</keyword>
<gene>
    <name evidence="2" type="ORF">AYI69_g972</name>
</gene>
<dbReference type="AlphaFoldDB" id="A0A1R1YRK3"/>